<reference evidence="10 11" key="1">
    <citation type="journal article" date="2015" name="Nature">
        <title>rRNA introns, odd ribosomes, and small enigmatic genomes across a large radiation of phyla.</title>
        <authorList>
            <person name="Brown C.T."/>
            <person name="Hug L.A."/>
            <person name="Thomas B.C."/>
            <person name="Sharon I."/>
            <person name="Castelle C.J."/>
            <person name="Singh A."/>
            <person name="Wilkins M.J."/>
            <person name="Williams K.H."/>
            <person name="Banfield J.F."/>
        </authorList>
    </citation>
    <scope>NUCLEOTIDE SEQUENCE [LARGE SCALE GENOMIC DNA]</scope>
</reference>
<keyword evidence="2" id="KW-1003">Cell membrane</keyword>
<comment type="similarity">
    <text evidence="6">Belongs to the ABC-4 integral membrane protein family.</text>
</comment>
<proteinExistence type="inferred from homology"/>
<evidence type="ECO:0000256" key="2">
    <source>
        <dbReference type="ARBA" id="ARBA00022475"/>
    </source>
</evidence>
<dbReference type="InterPro" id="IPR003838">
    <property type="entry name" value="ABC3_permease_C"/>
</dbReference>
<feature type="transmembrane region" description="Helical" evidence="7">
    <location>
        <begin position="281"/>
        <end position="305"/>
    </location>
</feature>
<keyword evidence="5 7" id="KW-0472">Membrane</keyword>
<feature type="transmembrane region" description="Helical" evidence="7">
    <location>
        <begin position="326"/>
        <end position="355"/>
    </location>
</feature>
<dbReference type="Proteomes" id="UP000034664">
    <property type="component" value="Unassembled WGS sequence"/>
</dbReference>
<dbReference type="Pfam" id="PF12704">
    <property type="entry name" value="MacB_PCD"/>
    <property type="match status" value="1"/>
</dbReference>
<comment type="caution">
    <text evidence="10">The sequence shown here is derived from an EMBL/GenBank/DDBJ whole genome shotgun (WGS) entry which is preliminary data.</text>
</comment>
<dbReference type="Pfam" id="PF02687">
    <property type="entry name" value="FtsX"/>
    <property type="match status" value="1"/>
</dbReference>
<keyword evidence="4 7" id="KW-1133">Transmembrane helix</keyword>
<feature type="transmembrane region" description="Helical" evidence="7">
    <location>
        <begin position="361"/>
        <end position="387"/>
    </location>
</feature>
<evidence type="ECO:0000256" key="3">
    <source>
        <dbReference type="ARBA" id="ARBA00022692"/>
    </source>
</evidence>
<feature type="domain" description="MacB-like periplasmic core" evidence="9">
    <location>
        <begin position="21"/>
        <end position="242"/>
    </location>
</feature>
<feature type="domain" description="ABC3 transporter permease C-terminal" evidence="8">
    <location>
        <begin position="284"/>
        <end position="397"/>
    </location>
</feature>
<name>A0A0G0T312_9BACT</name>
<dbReference type="PANTHER" id="PTHR30572">
    <property type="entry name" value="MEMBRANE COMPONENT OF TRANSPORTER-RELATED"/>
    <property type="match status" value="1"/>
</dbReference>
<dbReference type="AlphaFoldDB" id="A0A0G0T312"/>
<evidence type="ECO:0000259" key="9">
    <source>
        <dbReference type="Pfam" id="PF12704"/>
    </source>
</evidence>
<evidence type="ECO:0000256" key="5">
    <source>
        <dbReference type="ARBA" id="ARBA00023136"/>
    </source>
</evidence>
<dbReference type="GO" id="GO:0005886">
    <property type="term" value="C:plasma membrane"/>
    <property type="evidence" value="ECO:0007669"/>
    <property type="project" value="UniProtKB-SubCell"/>
</dbReference>
<evidence type="ECO:0000313" key="11">
    <source>
        <dbReference type="Proteomes" id="UP000034664"/>
    </source>
</evidence>
<comment type="subcellular location">
    <subcellularLocation>
        <location evidence="1">Cell membrane</location>
        <topology evidence="1">Multi-pass membrane protein</topology>
    </subcellularLocation>
</comment>
<gene>
    <name evidence="10" type="ORF">UU14_C0029G0003</name>
</gene>
<evidence type="ECO:0000256" key="7">
    <source>
        <dbReference type="SAM" id="Phobius"/>
    </source>
</evidence>
<evidence type="ECO:0000256" key="4">
    <source>
        <dbReference type="ARBA" id="ARBA00022989"/>
    </source>
</evidence>
<evidence type="ECO:0000313" key="10">
    <source>
        <dbReference type="EMBL" id="KKR71394.1"/>
    </source>
</evidence>
<evidence type="ECO:0008006" key="12">
    <source>
        <dbReference type="Google" id="ProtNLM"/>
    </source>
</evidence>
<protein>
    <recommendedName>
        <fullName evidence="12">ABC transporter, permease protein</fullName>
    </recommendedName>
</protein>
<accession>A0A0G0T312</accession>
<dbReference type="EMBL" id="LBZM01000029">
    <property type="protein sequence ID" value="KKR71394.1"/>
    <property type="molecule type" value="Genomic_DNA"/>
</dbReference>
<dbReference type="InterPro" id="IPR050250">
    <property type="entry name" value="Macrolide_Exporter_MacB"/>
</dbReference>
<organism evidence="10 11">
    <name type="scientific">Candidatus Roizmanbacteria bacterium GW2011_GWB1_40_7</name>
    <dbReference type="NCBI Taxonomy" id="1618482"/>
    <lineage>
        <taxon>Bacteria</taxon>
        <taxon>Candidatus Roizmaniibacteriota</taxon>
    </lineage>
</organism>
<sequence>MNINEYFLSAYQSLRSNLLRTLLTMLGIIIGISSVILIIALGQGATASITNELTSFGTNFFSVNAGTFEGGSAFTGSVKTLTLDDVDAILNDPSLTNVESVAPLVMASSVVAANGEDDRLSVIGTTEEYFTILKPKLISGRLLNKDDEVGFSKVALIGVDAVETFYGENFDPVGEVIRVDNRPVRIVGVFENESQLAATFNNALYIPIAIVQKQILGQDHLQEIEVSVYDTDLIDQTITDVEVLLRDRHDIDSEENDDFTVQSFQDALSTLEVVTGLLTTLIAAISGISLLVGGIGIMNIMLVTVTERTKEIGLLKAIGAKQRDILTQFLVESVVLTLAGGVIGILIGTGAAFLIAKIINIPFIVSTSSIVIAVGVSTAVGIIFGIYPARRAARLNPIDALRHE</sequence>
<evidence type="ECO:0000256" key="1">
    <source>
        <dbReference type="ARBA" id="ARBA00004651"/>
    </source>
</evidence>
<dbReference type="PANTHER" id="PTHR30572:SF4">
    <property type="entry name" value="ABC TRANSPORTER PERMEASE YTRF"/>
    <property type="match status" value="1"/>
</dbReference>
<dbReference type="GO" id="GO:0022857">
    <property type="term" value="F:transmembrane transporter activity"/>
    <property type="evidence" value="ECO:0007669"/>
    <property type="project" value="TreeGrafter"/>
</dbReference>
<keyword evidence="3 7" id="KW-0812">Transmembrane</keyword>
<feature type="transmembrane region" description="Helical" evidence="7">
    <location>
        <begin position="21"/>
        <end position="42"/>
    </location>
</feature>
<dbReference type="InterPro" id="IPR025857">
    <property type="entry name" value="MacB_PCD"/>
</dbReference>
<evidence type="ECO:0000259" key="8">
    <source>
        <dbReference type="Pfam" id="PF02687"/>
    </source>
</evidence>
<evidence type="ECO:0000256" key="6">
    <source>
        <dbReference type="ARBA" id="ARBA00038076"/>
    </source>
</evidence>